<gene>
    <name evidence="3" type="ORF">DW322_15565</name>
</gene>
<feature type="transmembrane region" description="Helical" evidence="2">
    <location>
        <begin position="60"/>
        <end position="81"/>
    </location>
</feature>
<name>A0A6P2CHG9_9NOCA</name>
<feature type="region of interest" description="Disordered" evidence="1">
    <location>
        <begin position="168"/>
        <end position="193"/>
    </location>
</feature>
<feature type="transmembrane region" description="Helical" evidence="2">
    <location>
        <begin position="12"/>
        <end position="33"/>
    </location>
</feature>
<evidence type="ECO:0000256" key="1">
    <source>
        <dbReference type="SAM" id="MobiDB-lite"/>
    </source>
</evidence>
<evidence type="ECO:0000313" key="3">
    <source>
        <dbReference type="EMBL" id="TXG91370.1"/>
    </source>
</evidence>
<dbReference type="Pfam" id="PF10821">
    <property type="entry name" value="DUF2567"/>
    <property type="match status" value="1"/>
</dbReference>
<comment type="caution">
    <text evidence="3">The sequence shown here is derived from an EMBL/GenBank/DDBJ whole genome shotgun (WGS) entry which is preliminary data.</text>
</comment>
<dbReference type="InterPro" id="IPR021213">
    <property type="entry name" value="DUF2567"/>
</dbReference>
<keyword evidence="2" id="KW-0812">Transmembrane</keyword>
<evidence type="ECO:0000256" key="2">
    <source>
        <dbReference type="SAM" id="Phobius"/>
    </source>
</evidence>
<evidence type="ECO:0000313" key="4">
    <source>
        <dbReference type="Proteomes" id="UP000471120"/>
    </source>
</evidence>
<keyword evidence="2" id="KW-0472">Membrane</keyword>
<reference evidence="3 4" key="1">
    <citation type="submission" date="2018-07" db="EMBL/GenBank/DDBJ databases">
        <title>Genome sequence of Rhodococcus rhodnii ATCC 35071 from Rhodnius prolixus.</title>
        <authorList>
            <person name="Patel V."/>
            <person name="Vogel K.J."/>
        </authorList>
    </citation>
    <scope>NUCLEOTIDE SEQUENCE [LARGE SCALE GENOMIC DNA]</scope>
    <source>
        <strain evidence="3 4">ATCC 35071</strain>
    </source>
</reference>
<keyword evidence="2" id="KW-1133">Transmembrane helix</keyword>
<feature type="transmembrane region" description="Helical" evidence="2">
    <location>
        <begin position="93"/>
        <end position="115"/>
    </location>
</feature>
<dbReference type="Proteomes" id="UP000471120">
    <property type="component" value="Unassembled WGS sequence"/>
</dbReference>
<organism evidence="3 4">
    <name type="scientific">Rhodococcus rhodnii</name>
    <dbReference type="NCBI Taxonomy" id="38312"/>
    <lineage>
        <taxon>Bacteria</taxon>
        <taxon>Bacillati</taxon>
        <taxon>Actinomycetota</taxon>
        <taxon>Actinomycetes</taxon>
        <taxon>Mycobacteriales</taxon>
        <taxon>Nocardiaceae</taxon>
        <taxon>Rhodococcus</taxon>
    </lineage>
</organism>
<proteinExistence type="predicted"/>
<feature type="transmembrane region" description="Helical" evidence="2">
    <location>
        <begin position="135"/>
        <end position="158"/>
    </location>
</feature>
<accession>A0A6P2CHG9</accession>
<protein>
    <submittedName>
        <fullName evidence="3">DUF2567 domain-containing protein</fullName>
    </submittedName>
</protein>
<dbReference type="RefSeq" id="WP_071990672.1">
    <property type="nucleotide sequence ID" value="NZ_QRCM01000001.1"/>
</dbReference>
<dbReference type="AlphaFoldDB" id="A0A6P2CHG9"/>
<sequence length="193" mass="19676">MRRLREFARGPHVTIVGWTVVASIVVGVVWGLVVPGEQLLVVAPDGGIPLTAESMHRFDAAAMFACFTAGLGAVVAVAAWTRASLRGPALVGSVLLACVLGAVVVAAVGDLVGVVRFQVPDVLTEGEIVTRGTGLGTPLVLLFAPLVASIALAVAAVLNAHDDLGSGRSATISRSPRPPAPTIPEGEAPRTRP</sequence>
<dbReference type="EMBL" id="QRCM01000001">
    <property type="protein sequence ID" value="TXG91370.1"/>
    <property type="molecule type" value="Genomic_DNA"/>
</dbReference>